<dbReference type="InterPro" id="IPR027417">
    <property type="entry name" value="P-loop_NTPase"/>
</dbReference>
<evidence type="ECO:0000256" key="9">
    <source>
        <dbReference type="ARBA" id="ARBA00029962"/>
    </source>
</evidence>
<evidence type="ECO:0000256" key="8">
    <source>
        <dbReference type="ARBA" id="ARBA00022840"/>
    </source>
</evidence>
<dbReference type="GO" id="GO:0005524">
    <property type="term" value="F:ATP binding"/>
    <property type="evidence" value="ECO:0007669"/>
    <property type="project" value="UniProtKB-UniRule"/>
</dbReference>
<evidence type="ECO:0000256" key="3">
    <source>
        <dbReference type="ARBA" id="ARBA00017144"/>
    </source>
</evidence>
<organism evidence="14 15">
    <name type="scientific">Tistrella mobilis</name>
    <dbReference type="NCBI Taxonomy" id="171437"/>
    <lineage>
        <taxon>Bacteria</taxon>
        <taxon>Pseudomonadati</taxon>
        <taxon>Pseudomonadota</taxon>
        <taxon>Alphaproteobacteria</taxon>
        <taxon>Geminicoccales</taxon>
        <taxon>Geminicoccaceae</taxon>
        <taxon>Tistrella</taxon>
    </lineage>
</organism>
<comment type="similarity">
    <text evidence="1 12">Belongs to the thymidylate kinase family.</text>
</comment>
<dbReference type="InterPro" id="IPR039430">
    <property type="entry name" value="Thymidylate_kin-like_dom"/>
</dbReference>
<evidence type="ECO:0000256" key="10">
    <source>
        <dbReference type="ARBA" id="ARBA00048743"/>
    </source>
</evidence>
<evidence type="ECO:0000256" key="5">
    <source>
        <dbReference type="ARBA" id="ARBA00022727"/>
    </source>
</evidence>
<evidence type="ECO:0000256" key="4">
    <source>
        <dbReference type="ARBA" id="ARBA00022679"/>
    </source>
</evidence>
<evidence type="ECO:0000313" key="15">
    <source>
        <dbReference type="Proteomes" id="UP000257706"/>
    </source>
</evidence>
<dbReference type="GO" id="GO:0005829">
    <property type="term" value="C:cytosol"/>
    <property type="evidence" value="ECO:0007669"/>
    <property type="project" value="TreeGrafter"/>
</dbReference>
<dbReference type="GO" id="GO:0006233">
    <property type="term" value="P:dTDP biosynthetic process"/>
    <property type="evidence" value="ECO:0007669"/>
    <property type="project" value="InterPro"/>
</dbReference>
<feature type="binding site" evidence="12">
    <location>
        <begin position="12"/>
        <end position="19"/>
    </location>
    <ligand>
        <name>ATP</name>
        <dbReference type="ChEBI" id="CHEBI:30616"/>
    </ligand>
</feature>
<protein>
    <recommendedName>
        <fullName evidence="3 12">Thymidylate kinase</fullName>
        <ecNumber evidence="2 12">2.7.4.9</ecNumber>
    </recommendedName>
    <alternativeName>
        <fullName evidence="9 12">dTMP kinase</fullName>
    </alternativeName>
</protein>
<dbReference type="CDD" id="cd01672">
    <property type="entry name" value="TMPK"/>
    <property type="match status" value="1"/>
</dbReference>
<evidence type="ECO:0000256" key="1">
    <source>
        <dbReference type="ARBA" id="ARBA00009776"/>
    </source>
</evidence>
<keyword evidence="6 12" id="KW-0547">Nucleotide-binding</keyword>
<dbReference type="PROSITE" id="PS01331">
    <property type="entry name" value="THYMIDYLATE_KINASE"/>
    <property type="match status" value="1"/>
</dbReference>
<comment type="catalytic activity">
    <reaction evidence="10 12">
        <text>dTMP + ATP = dTDP + ADP</text>
        <dbReference type="Rhea" id="RHEA:13517"/>
        <dbReference type="ChEBI" id="CHEBI:30616"/>
        <dbReference type="ChEBI" id="CHEBI:58369"/>
        <dbReference type="ChEBI" id="CHEBI:63528"/>
        <dbReference type="ChEBI" id="CHEBI:456216"/>
        <dbReference type="EC" id="2.7.4.9"/>
    </reaction>
</comment>
<dbReference type="Pfam" id="PF02223">
    <property type="entry name" value="Thymidylate_kin"/>
    <property type="match status" value="1"/>
</dbReference>
<name>A0A3B9IQ31_9PROT</name>
<keyword evidence="7 12" id="KW-0418">Kinase</keyword>
<keyword evidence="5 12" id="KW-0545">Nucleotide biosynthesis</keyword>
<dbReference type="EC" id="2.7.4.9" evidence="2 12"/>
<reference evidence="14 15" key="1">
    <citation type="journal article" date="2018" name="Nat. Biotechnol.">
        <title>A standardized bacterial taxonomy based on genome phylogeny substantially revises the tree of life.</title>
        <authorList>
            <person name="Parks D.H."/>
            <person name="Chuvochina M."/>
            <person name="Waite D.W."/>
            <person name="Rinke C."/>
            <person name="Skarshewski A."/>
            <person name="Chaumeil P.A."/>
            <person name="Hugenholtz P."/>
        </authorList>
    </citation>
    <scope>NUCLEOTIDE SEQUENCE [LARGE SCALE GENOMIC DNA]</scope>
    <source>
        <strain evidence="14">UBA8739</strain>
    </source>
</reference>
<evidence type="ECO:0000313" key="14">
    <source>
        <dbReference type="EMBL" id="HAE49808.1"/>
    </source>
</evidence>
<proteinExistence type="inferred from homology"/>
<accession>A0A3B9IQ31</accession>
<keyword evidence="4 12" id="KW-0808">Transferase</keyword>
<evidence type="ECO:0000256" key="7">
    <source>
        <dbReference type="ARBA" id="ARBA00022777"/>
    </source>
</evidence>
<dbReference type="NCBIfam" id="TIGR00041">
    <property type="entry name" value="DTMP_kinase"/>
    <property type="match status" value="1"/>
</dbReference>
<dbReference type="Proteomes" id="UP000257706">
    <property type="component" value="Unassembled WGS sequence"/>
</dbReference>
<gene>
    <name evidence="12" type="primary">tmk</name>
    <name evidence="14" type="ORF">DCK97_20550</name>
</gene>
<evidence type="ECO:0000256" key="2">
    <source>
        <dbReference type="ARBA" id="ARBA00012980"/>
    </source>
</evidence>
<dbReference type="SUPFAM" id="SSF52540">
    <property type="entry name" value="P-loop containing nucleoside triphosphate hydrolases"/>
    <property type="match status" value="1"/>
</dbReference>
<evidence type="ECO:0000256" key="11">
    <source>
        <dbReference type="ARBA" id="ARBA00057735"/>
    </source>
</evidence>
<dbReference type="HAMAP" id="MF_00165">
    <property type="entry name" value="Thymidylate_kinase"/>
    <property type="match status" value="1"/>
</dbReference>
<dbReference type="GO" id="GO:0006227">
    <property type="term" value="P:dUDP biosynthetic process"/>
    <property type="evidence" value="ECO:0007669"/>
    <property type="project" value="TreeGrafter"/>
</dbReference>
<dbReference type="PANTHER" id="PTHR10344">
    <property type="entry name" value="THYMIDYLATE KINASE"/>
    <property type="match status" value="1"/>
</dbReference>
<dbReference type="PANTHER" id="PTHR10344:SF4">
    <property type="entry name" value="UMP-CMP KINASE 2, MITOCHONDRIAL"/>
    <property type="match status" value="1"/>
</dbReference>
<dbReference type="GO" id="GO:0006235">
    <property type="term" value="P:dTTP biosynthetic process"/>
    <property type="evidence" value="ECO:0007669"/>
    <property type="project" value="UniProtKB-UniRule"/>
</dbReference>
<dbReference type="EMBL" id="DMAI01000335">
    <property type="protein sequence ID" value="HAE49808.1"/>
    <property type="molecule type" value="Genomic_DNA"/>
</dbReference>
<evidence type="ECO:0000256" key="12">
    <source>
        <dbReference type="HAMAP-Rule" id="MF_00165"/>
    </source>
</evidence>
<dbReference type="InterPro" id="IPR018095">
    <property type="entry name" value="Thymidylate_kin_CS"/>
</dbReference>
<dbReference type="GO" id="GO:0004798">
    <property type="term" value="F:dTMP kinase activity"/>
    <property type="evidence" value="ECO:0007669"/>
    <property type="project" value="UniProtKB-UniRule"/>
</dbReference>
<evidence type="ECO:0000259" key="13">
    <source>
        <dbReference type="Pfam" id="PF02223"/>
    </source>
</evidence>
<feature type="domain" description="Thymidylate kinase-like" evidence="13">
    <location>
        <begin position="10"/>
        <end position="207"/>
    </location>
</feature>
<evidence type="ECO:0000256" key="6">
    <source>
        <dbReference type="ARBA" id="ARBA00022741"/>
    </source>
</evidence>
<dbReference type="AlphaFoldDB" id="A0A3B9IQ31"/>
<dbReference type="InterPro" id="IPR018094">
    <property type="entry name" value="Thymidylate_kinase"/>
</dbReference>
<keyword evidence="8 12" id="KW-0067">ATP-binding</keyword>
<sequence>MMARGRFITLEGGEGGGKSTQLRRLARHLRGQGIDVVETREPGGAAGAEAIRPLLTQGDVARWDVLSETLLLAAARRNHVEQTIRPALDAGRWVISDRFIDSTRAYQGGARGLDPAVIATLEGWVLDGLMPDLTVILDLPPETGLARAGRRIETAAPAAPGAGEDRFERMGIDFHQALRQAFLAIAAAEPTRCAVVDATADIDAVEIAIREVVASRLAPGRDVGP</sequence>
<dbReference type="Gene3D" id="3.40.50.300">
    <property type="entry name" value="P-loop containing nucleotide triphosphate hydrolases"/>
    <property type="match status" value="1"/>
</dbReference>
<comment type="caution">
    <text evidence="14">The sequence shown here is derived from an EMBL/GenBank/DDBJ whole genome shotgun (WGS) entry which is preliminary data.</text>
</comment>
<comment type="function">
    <text evidence="11 12">Phosphorylation of dTMP to form dTDP in both de novo and salvage pathways of dTTP synthesis.</text>
</comment>
<dbReference type="FunFam" id="3.40.50.300:FF:000225">
    <property type="entry name" value="Thymidylate kinase"/>
    <property type="match status" value="1"/>
</dbReference>